<dbReference type="PANTHER" id="PTHR31001">
    <property type="entry name" value="UNCHARACTERIZED TRANSCRIPTIONAL REGULATORY PROTEIN"/>
    <property type="match status" value="1"/>
</dbReference>
<dbReference type="AlphaFoldDB" id="A0A2J6RUR1"/>
<feature type="compositionally biased region" description="Polar residues" evidence="4">
    <location>
        <begin position="639"/>
        <end position="678"/>
    </location>
</feature>
<dbReference type="OrthoDB" id="3014581at2759"/>
<dbReference type="CDD" id="cd00067">
    <property type="entry name" value="GAL4"/>
    <property type="match status" value="1"/>
</dbReference>
<evidence type="ECO:0000256" key="1">
    <source>
        <dbReference type="ARBA" id="ARBA00004123"/>
    </source>
</evidence>
<keyword evidence="3" id="KW-0539">Nucleus</keyword>
<evidence type="ECO:0000313" key="7">
    <source>
        <dbReference type="Proteomes" id="UP000235786"/>
    </source>
</evidence>
<dbReference type="InterPro" id="IPR001138">
    <property type="entry name" value="Zn2Cys6_DnaBD"/>
</dbReference>
<evidence type="ECO:0000256" key="2">
    <source>
        <dbReference type="ARBA" id="ARBA00022723"/>
    </source>
</evidence>
<feature type="region of interest" description="Disordered" evidence="4">
    <location>
        <begin position="637"/>
        <end position="678"/>
    </location>
</feature>
<proteinExistence type="predicted"/>
<dbReference type="Pfam" id="PF00172">
    <property type="entry name" value="Zn_clus"/>
    <property type="match status" value="1"/>
</dbReference>
<dbReference type="Pfam" id="PF04082">
    <property type="entry name" value="Fungal_trans"/>
    <property type="match status" value="1"/>
</dbReference>
<accession>A0A2J6RUR1</accession>
<name>A0A2J6RUR1_HYAVF</name>
<protein>
    <recommendedName>
        <fullName evidence="5">Zn(2)-C6 fungal-type domain-containing protein</fullName>
    </recommendedName>
</protein>
<dbReference type="CDD" id="cd12148">
    <property type="entry name" value="fungal_TF_MHR"/>
    <property type="match status" value="1"/>
</dbReference>
<dbReference type="PROSITE" id="PS50048">
    <property type="entry name" value="ZN2_CY6_FUNGAL_2"/>
    <property type="match status" value="1"/>
</dbReference>
<dbReference type="PANTHER" id="PTHR31001:SF90">
    <property type="entry name" value="CENTROMERE DNA-BINDING PROTEIN COMPLEX CBF3 SUBUNIT B"/>
    <property type="match status" value="1"/>
</dbReference>
<comment type="subcellular location">
    <subcellularLocation>
        <location evidence="1">Nucleus</location>
    </subcellularLocation>
</comment>
<organism evidence="6 7">
    <name type="scientific">Hyaloscypha variabilis (strain UAMH 11265 / GT02V1 / F)</name>
    <name type="common">Meliniomyces variabilis</name>
    <dbReference type="NCBI Taxonomy" id="1149755"/>
    <lineage>
        <taxon>Eukaryota</taxon>
        <taxon>Fungi</taxon>
        <taxon>Dikarya</taxon>
        <taxon>Ascomycota</taxon>
        <taxon>Pezizomycotina</taxon>
        <taxon>Leotiomycetes</taxon>
        <taxon>Helotiales</taxon>
        <taxon>Hyaloscyphaceae</taxon>
        <taxon>Hyaloscypha</taxon>
        <taxon>Hyaloscypha variabilis</taxon>
    </lineage>
</organism>
<dbReference type="STRING" id="1149755.A0A2J6RUR1"/>
<dbReference type="Proteomes" id="UP000235786">
    <property type="component" value="Unassembled WGS sequence"/>
</dbReference>
<dbReference type="GO" id="GO:0000981">
    <property type="term" value="F:DNA-binding transcription factor activity, RNA polymerase II-specific"/>
    <property type="evidence" value="ECO:0007669"/>
    <property type="project" value="InterPro"/>
</dbReference>
<dbReference type="SUPFAM" id="SSF57701">
    <property type="entry name" value="Zn2/Cys6 DNA-binding domain"/>
    <property type="match status" value="1"/>
</dbReference>
<evidence type="ECO:0000256" key="3">
    <source>
        <dbReference type="ARBA" id="ARBA00023242"/>
    </source>
</evidence>
<dbReference type="GO" id="GO:0005634">
    <property type="term" value="C:nucleus"/>
    <property type="evidence" value="ECO:0007669"/>
    <property type="project" value="UniProtKB-SubCell"/>
</dbReference>
<dbReference type="PROSITE" id="PS00463">
    <property type="entry name" value="ZN2_CY6_FUNGAL_1"/>
    <property type="match status" value="1"/>
</dbReference>
<reference evidence="6 7" key="1">
    <citation type="submission" date="2016-04" db="EMBL/GenBank/DDBJ databases">
        <title>A degradative enzymes factory behind the ericoid mycorrhizal symbiosis.</title>
        <authorList>
            <consortium name="DOE Joint Genome Institute"/>
            <person name="Martino E."/>
            <person name="Morin E."/>
            <person name="Grelet G."/>
            <person name="Kuo A."/>
            <person name="Kohler A."/>
            <person name="Daghino S."/>
            <person name="Barry K."/>
            <person name="Choi C."/>
            <person name="Cichocki N."/>
            <person name="Clum A."/>
            <person name="Copeland A."/>
            <person name="Hainaut M."/>
            <person name="Haridas S."/>
            <person name="Labutti K."/>
            <person name="Lindquist E."/>
            <person name="Lipzen A."/>
            <person name="Khouja H.-R."/>
            <person name="Murat C."/>
            <person name="Ohm R."/>
            <person name="Olson A."/>
            <person name="Spatafora J."/>
            <person name="Veneault-Fourrey C."/>
            <person name="Henrissat B."/>
            <person name="Grigoriev I."/>
            <person name="Martin F."/>
            <person name="Perotto S."/>
        </authorList>
    </citation>
    <scope>NUCLEOTIDE SEQUENCE [LARGE SCALE GENOMIC DNA]</scope>
    <source>
        <strain evidence="6 7">F</strain>
    </source>
</reference>
<dbReference type="SMART" id="SM00066">
    <property type="entry name" value="GAL4"/>
    <property type="match status" value="1"/>
</dbReference>
<evidence type="ECO:0000256" key="4">
    <source>
        <dbReference type="SAM" id="MobiDB-lite"/>
    </source>
</evidence>
<dbReference type="EMBL" id="KZ613943">
    <property type="protein sequence ID" value="PMD42252.1"/>
    <property type="molecule type" value="Genomic_DNA"/>
</dbReference>
<keyword evidence="2" id="KW-0479">Metal-binding</keyword>
<gene>
    <name evidence="6" type="ORF">L207DRAFT_307589</name>
</gene>
<evidence type="ECO:0000313" key="6">
    <source>
        <dbReference type="EMBL" id="PMD42252.1"/>
    </source>
</evidence>
<dbReference type="Gene3D" id="4.10.240.10">
    <property type="entry name" value="Zn(2)-C6 fungal-type DNA-binding domain"/>
    <property type="match status" value="1"/>
</dbReference>
<feature type="domain" description="Zn(2)-C6 fungal-type" evidence="5">
    <location>
        <begin position="21"/>
        <end position="50"/>
    </location>
</feature>
<keyword evidence="7" id="KW-1185">Reference proteome</keyword>
<sequence>MKRSSSMAPGLEKSSFQQPVSCQLCRTRKLKCDRGRPCFNCSSRNFECSYLSDQRQPSQPPIQTSVPGSNISHSCERDCATLTQRIARLEAAIFPDEGSELVQNISSTKANVHQDEEQQRTSEWLEDLLTDPQGTVPKSAKAFPAGVAAVSPDKLDLPTILRQFPTRNDANLLLEHFIRTFDTMYRNLHVPTTWRLLKEIYDDLESSRLPTATQLAFFLGIFAGSAYVSKMSFQLECCLSGRRSPLALGELWHQQTVFLLTKPPVPPSTQALIALMTLAHLCTQIEGFSGTFGILAMSGLQMARTMRIHRLDSHHSQEQRRKNGADMVDVELKRRVWWHIVASDWLLSNVGGPYEGTYILHPNQIQVHHPSNVEDEEIPTGLTFITEESYKKPLSTPTSISYFLQRLQVATLSREVTDLLTPTFCTSPETDNSDEMYANILLLDQKYQQLIKSLPPFFQLTNRMDPNAYDTLIKEKPYLEPQRYLLAFVIHTNLARLHRRFLIRGSTQPKFAYSRMQCIQSAETVLEVRNLVIGNGSVGSFTNIFLAHFFMAAVILAMDVCFNPNEIRVEQRKQDVFRACRVLEEDLSAKMEPASDLGNGGDSNGHRMLRAFQTAVRKLRGLLRNTNSKDKLLQVEAASGTTHVRQEVGDQSINRMNLSSERQESAQQRTMNSENYATQSEKYTANLDSTTQEQQTTLPPPPYDEFQPSGEFAVDDMWQEFFTVGPDFNSTDWDSFLIDLDEQMAGMGSST</sequence>
<evidence type="ECO:0000259" key="5">
    <source>
        <dbReference type="PROSITE" id="PS50048"/>
    </source>
</evidence>
<dbReference type="InterPro" id="IPR036864">
    <property type="entry name" value="Zn2-C6_fun-type_DNA-bd_sf"/>
</dbReference>
<dbReference type="InterPro" id="IPR050613">
    <property type="entry name" value="Sec_Metabolite_Reg"/>
</dbReference>
<dbReference type="GO" id="GO:0008270">
    <property type="term" value="F:zinc ion binding"/>
    <property type="evidence" value="ECO:0007669"/>
    <property type="project" value="InterPro"/>
</dbReference>
<dbReference type="InterPro" id="IPR007219">
    <property type="entry name" value="XnlR_reg_dom"/>
</dbReference>